<reference evidence="3" key="1">
    <citation type="submission" date="2021-10" db="EMBL/GenBank/DDBJ databases">
        <title>The complete genome sequence of Leeia sp. TBRC 13508.</title>
        <authorList>
            <person name="Charoenyingcharoen P."/>
            <person name="Yukphan P."/>
        </authorList>
    </citation>
    <scope>NUCLEOTIDE SEQUENCE</scope>
    <source>
        <strain evidence="3">TBRC 13508</strain>
    </source>
</reference>
<dbReference type="SMART" id="SM00698">
    <property type="entry name" value="MORN"/>
    <property type="match status" value="7"/>
</dbReference>
<dbReference type="InterPro" id="IPR001096">
    <property type="entry name" value="Peptidase_C13"/>
</dbReference>
<gene>
    <name evidence="3" type="ORF">LIN78_10890</name>
</gene>
<feature type="chain" id="PRO_5047488686" description="Peptidase C13" evidence="2">
    <location>
        <begin position="18"/>
        <end position="557"/>
    </location>
</feature>
<evidence type="ECO:0000313" key="4">
    <source>
        <dbReference type="Proteomes" id="UP001165395"/>
    </source>
</evidence>
<keyword evidence="1" id="KW-0677">Repeat</keyword>
<dbReference type="PANTHER" id="PTHR43215">
    <property type="entry name" value="RADIAL SPOKE HEAD 1 HOMOLOG"/>
    <property type="match status" value="1"/>
</dbReference>
<proteinExistence type="predicted"/>
<dbReference type="InterPro" id="IPR003409">
    <property type="entry name" value="MORN"/>
</dbReference>
<dbReference type="RefSeq" id="WP_227180827.1">
    <property type="nucleotide sequence ID" value="NZ_JAJBZT010000005.1"/>
</dbReference>
<protein>
    <recommendedName>
        <fullName evidence="5">Peptidase C13</fullName>
    </recommendedName>
</protein>
<sequence>MKRLLASLFIFPLTAFAAFPTAPYTTPDAQLPDGGKYYGHLENGVLSGEGLILYPNGKAYKGVFKDGVLEGQGETYAQHQLVYKGTFHQGDWDGLGTLTALDGSTYVGEFKDGLVNGKGTLTQPDKFVYTGDFKNKTLQGKGRYESADGKIYEGDFVNNEFTGQGKLTLKDEYFEGSFTNFRPNGVGKYHSDAYELEGNFNNSRLNGQGKFHDLKTNDRYEGSFTDSKFEGYGKLYYGNGDIYEGNFYYGERHGKGKLILAKPNAKGQTTIAGEWVYGEYSDPAEEKRQLTQLETAIYQQQHLLDQSLNAVKPSIGKGIQLFWLGIAGDGKQEVFHREVDFVRQQFEKYFGVKDHAISLINSRNTFSDAPFATKTSISASLKAIRNKMDPQKDILFLFMTSHGSQDHFFSLAQEDLRINDLSSKDLASVLKQSGIQWKVLVISACYSGGFINDLKDDHTLILTAARADRTSFGCSDTNDFTYFGKAFFKESLTPKGDFIAAFQKAKGLIRSWETTDNNEATSAEEKAAYAPSEPQLFIGKAIAPYLKKWATQLPSNQ</sequence>
<feature type="signal peptide" evidence="2">
    <location>
        <begin position="1"/>
        <end position="17"/>
    </location>
</feature>
<dbReference type="InterPro" id="IPR029030">
    <property type="entry name" value="Caspase-like_dom_sf"/>
</dbReference>
<accession>A0ABS8D771</accession>
<dbReference type="PANTHER" id="PTHR43215:SF14">
    <property type="entry name" value="RADIAL SPOKE HEAD 1 HOMOLOG"/>
    <property type="match status" value="1"/>
</dbReference>
<name>A0ABS8D771_9NEIS</name>
<dbReference type="Gene3D" id="2.20.110.10">
    <property type="entry name" value="Histone H3 K4-specific methyltransferase SET7/9 N-terminal domain"/>
    <property type="match status" value="3"/>
</dbReference>
<dbReference type="SUPFAM" id="SSF52129">
    <property type="entry name" value="Caspase-like"/>
    <property type="match status" value="1"/>
</dbReference>
<dbReference type="EMBL" id="JAJBZT010000005">
    <property type="protein sequence ID" value="MCB6184051.1"/>
    <property type="molecule type" value="Genomic_DNA"/>
</dbReference>
<dbReference type="Pfam" id="PF01650">
    <property type="entry name" value="Peptidase_C13"/>
    <property type="match status" value="1"/>
</dbReference>
<dbReference type="SUPFAM" id="SSF82185">
    <property type="entry name" value="Histone H3 K4-specific methyltransferase SET7/9 N-terminal domain"/>
    <property type="match status" value="2"/>
</dbReference>
<dbReference type="Gene3D" id="3.40.50.1460">
    <property type="match status" value="1"/>
</dbReference>
<evidence type="ECO:0000256" key="1">
    <source>
        <dbReference type="ARBA" id="ARBA00022737"/>
    </source>
</evidence>
<evidence type="ECO:0000313" key="3">
    <source>
        <dbReference type="EMBL" id="MCB6184051.1"/>
    </source>
</evidence>
<dbReference type="Proteomes" id="UP001165395">
    <property type="component" value="Unassembled WGS sequence"/>
</dbReference>
<organism evidence="3 4">
    <name type="scientific">Leeia speluncae</name>
    <dbReference type="NCBI Taxonomy" id="2884804"/>
    <lineage>
        <taxon>Bacteria</taxon>
        <taxon>Pseudomonadati</taxon>
        <taxon>Pseudomonadota</taxon>
        <taxon>Betaproteobacteria</taxon>
        <taxon>Neisseriales</taxon>
        <taxon>Leeiaceae</taxon>
        <taxon>Leeia</taxon>
    </lineage>
</organism>
<evidence type="ECO:0008006" key="5">
    <source>
        <dbReference type="Google" id="ProtNLM"/>
    </source>
</evidence>
<keyword evidence="4" id="KW-1185">Reference proteome</keyword>
<dbReference type="Pfam" id="PF02493">
    <property type="entry name" value="MORN"/>
    <property type="match status" value="9"/>
</dbReference>
<comment type="caution">
    <text evidence="3">The sequence shown here is derived from an EMBL/GenBank/DDBJ whole genome shotgun (WGS) entry which is preliminary data.</text>
</comment>
<keyword evidence="2" id="KW-0732">Signal</keyword>
<evidence type="ECO:0000256" key="2">
    <source>
        <dbReference type="SAM" id="SignalP"/>
    </source>
</evidence>